<keyword evidence="2" id="KW-1003">Cell membrane</keyword>
<feature type="transmembrane region" description="Helical" evidence="6">
    <location>
        <begin position="113"/>
        <end position="135"/>
    </location>
</feature>
<feature type="transmembrane region" description="Helical" evidence="6">
    <location>
        <begin position="155"/>
        <end position="177"/>
    </location>
</feature>
<comment type="subcellular location">
    <subcellularLocation>
        <location evidence="1">Cell membrane</location>
        <topology evidence="1">Multi-pass membrane protein</topology>
    </subcellularLocation>
</comment>
<dbReference type="EMBL" id="AWXZ01000029">
    <property type="protein sequence ID" value="ESR24760.1"/>
    <property type="molecule type" value="Genomic_DNA"/>
</dbReference>
<dbReference type="AlphaFoldDB" id="V4RNH6"/>
<evidence type="ECO:0000256" key="2">
    <source>
        <dbReference type="ARBA" id="ARBA00022475"/>
    </source>
</evidence>
<gene>
    <name evidence="7" type="ORF">N177_2083</name>
</gene>
<dbReference type="Proteomes" id="UP000017819">
    <property type="component" value="Unassembled WGS sequence"/>
</dbReference>
<feature type="transmembrane region" description="Helical" evidence="6">
    <location>
        <begin position="6"/>
        <end position="28"/>
    </location>
</feature>
<dbReference type="PANTHER" id="PTHR30086">
    <property type="entry name" value="ARGININE EXPORTER PROTEIN ARGO"/>
    <property type="match status" value="1"/>
</dbReference>
<sequence>MSELLVLPIGIVIGLLVSAPVGPANLICMERAIRYGFWPAFVAGIGAAVGDGILATVAASGFEVAEDYIRRYDEPVRLVGGLVLIAFGIFVIRSHPHIRREIEPGSRPPWLRGAAACFAVTVTNPGALLAFAAFFSGLAGEQLMHDMSRPARVLLVASVVGGALLWWLGIATIVTRLREKFSDDALHRINVVSGSILAVLGIVVLGGVLFW</sequence>
<dbReference type="GO" id="GO:0005886">
    <property type="term" value="C:plasma membrane"/>
    <property type="evidence" value="ECO:0007669"/>
    <property type="project" value="UniProtKB-SubCell"/>
</dbReference>
<dbReference type="eggNOG" id="COG1279">
    <property type="taxonomic scope" value="Bacteria"/>
</dbReference>
<evidence type="ECO:0000256" key="1">
    <source>
        <dbReference type="ARBA" id="ARBA00004651"/>
    </source>
</evidence>
<keyword evidence="5 6" id="KW-0472">Membrane</keyword>
<protein>
    <submittedName>
        <fullName evidence="7">Lysine exporter protein (LYSE/YGGA)</fullName>
    </submittedName>
</protein>
<evidence type="ECO:0000256" key="4">
    <source>
        <dbReference type="ARBA" id="ARBA00022989"/>
    </source>
</evidence>
<evidence type="ECO:0000313" key="7">
    <source>
        <dbReference type="EMBL" id="ESR24760.1"/>
    </source>
</evidence>
<comment type="caution">
    <text evidence="7">The sequence shown here is derived from an EMBL/GenBank/DDBJ whole genome shotgun (WGS) entry which is preliminary data.</text>
</comment>
<proteinExistence type="predicted"/>
<dbReference type="Pfam" id="PF01810">
    <property type="entry name" value="LysE"/>
    <property type="match status" value="1"/>
</dbReference>
<feature type="transmembrane region" description="Helical" evidence="6">
    <location>
        <begin position="189"/>
        <end position="210"/>
    </location>
</feature>
<feature type="transmembrane region" description="Helical" evidence="6">
    <location>
        <begin position="35"/>
        <end position="55"/>
    </location>
</feature>
<dbReference type="STRING" id="631454.N177_2083"/>
<organism evidence="7 8">
    <name type="scientific">Lutibaculum baratangense AMV1</name>
    <dbReference type="NCBI Taxonomy" id="631454"/>
    <lineage>
        <taxon>Bacteria</taxon>
        <taxon>Pseudomonadati</taxon>
        <taxon>Pseudomonadota</taxon>
        <taxon>Alphaproteobacteria</taxon>
        <taxon>Hyphomicrobiales</taxon>
        <taxon>Tepidamorphaceae</taxon>
        <taxon>Lutibaculum</taxon>
    </lineage>
</organism>
<reference evidence="7 8" key="1">
    <citation type="journal article" date="2014" name="Genome Announc.">
        <title>Draft Genome Sequence of Lutibaculum baratangense Strain AMV1T, Isolated from a Mud Volcano in Andamans, India.</title>
        <authorList>
            <person name="Singh A."/>
            <person name="Sreenivas A."/>
            <person name="Sathyanarayana Reddy G."/>
            <person name="Pinnaka A.K."/>
            <person name="Shivaji S."/>
        </authorList>
    </citation>
    <scope>NUCLEOTIDE SEQUENCE [LARGE SCALE GENOMIC DNA]</scope>
    <source>
        <strain evidence="7 8">AMV1</strain>
    </source>
</reference>
<feature type="transmembrane region" description="Helical" evidence="6">
    <location>
        <begin position="75"/>
        <end position="92"/>
    </location>
</feature>
<dbReference type="RefSeq" id="WP_023432213.1">
    <property type="nucleotide sequence ID" value="NZ_AWXZ01000029.1"/>
</dbReference>
<dbReference type="OrthoDB" id="7874789at2"/>
<evidence type="ECO:0000256" key="5">
    <source>
        <dbReference type="ARBA" id="ARBA00023136"/>
    </source>
</evidence>
<evidence type="ECO:0000313" key="8">
    <source>
        <dbReference type="Proteomes" id="UP000017819"/>
    </source>
</evidence>
<keyword evidence="8" id="KW-1185">Reference proteome</keyword>
<dbReference type="PANTHER" id="PTHR30086:SF20">
    <property type="entry name" value="ARGININE EXPORTER PROTEIN ARGO-RELATED"/>
    <property type="match status" value="1"/>
</dbReference>
<name>V4RNH6_9HYPH</name>
<keyword evidence="4 6" id="KW-1133">Transmembrane helix</keyword>
<evidence type="ECO:0000256" key="3">
    <source>
        <dbReference type="ARBA" id="ARBA00022692"/>
    </source>
</evidence>
<keyword evidence="3 6" id="KW-0812">Transmembrane</keyword>
<evidence type="ECO:0000256" key="6">
    <source>
        <dbReference type="SAM" id="Phobius"/>
    </source>
</evidence>
<accession>V4RNH6</accession>
<dbReference type="InterPro" id="IPR001123">
    <property type="entry name" value="LeuE-type"/>
</dbReference>
<dbReference type="GO" id="GO:0015171">
    <property type="term" value="F:amino acid transmembrane transporter activity"/>
    <property type="evidence" value="ECO:0007669"/>
    <property type="project" value="TreeGrafter"/>
</dbReference>